<dbReference type="EMBL" id="FLQU01000036">
    <property type="protein sequence ID" value="SBS80082.1"/>
    <property type="molecule type" value="Genomic_DNA"/>
</dbReference>
<reference evidence="4" key="2">
    <citation type="submission" date="2016-05" db="EMBL/GenBank/DDBJ databases">
        <authorList>
            <person name="Lavstsen T."/>
            <person name="Jespersen J.S."/>
        </authorList>
    </citation>
    <scope>NUCLEOTIDE SEQUENCE [LARGE SCALE GENOMIC DNA]</scope>
</reference>
<keyword evidence="2" id="KW-1133">Transmembrane helix</keyword>
<keyword evidence="1" id="KW-0175">Coiled coil</keyword>
<sequence>MIAVCKDKLQAWIGKLSSPYFKIALSRAQLTVDRCRCCRLPIFHHTRLTTSPPFHSITTITSPVFLKMGDIYDVGIDIKRTESIKEQLKKLSQVIESEFGYFCRNKNGISSPDTPDDFSKSLFNILYTSWRMEDFSYLNIKSILNIVKRNQYIMTCFYFLVIFTGIYFFTLFLYTKCFRKLLRVFICKTCRKKKEEKEKEKLNKNILENVRKRLFNIMTYCFLCFLLCLLITVGAWFLYRFAKTRNGIHTNICNVSRSIEQLLVDKCSNSKGTNEVCYSVEHIVRDATEIMEHYKDVKDVVRKEALFDENRPIPMLSKYFEIFEKLKKLKRNIHSNNMILEEQFYHTYPVLSRLNQSLQDVIEEGEINLQNASDTVEDAKDSINAAFKSVDTNIEKTYKENMEKVTSKLEQASSQINKIIKKYKIKESINKYTVSIVVTKLILLLPPLFILVGLLLFMYFLIKGDIANRNNLFLDLFGVFSAYFGFLTIITLAMSIILLTASVLGGTSCIISDRILKNELTFEILNDTTIDYCLKNKESPLIEKDMTKNFVDTINSFKTGDIENKIMEYGAFFSKVKEHYKENTNSFMDYIWVVIVKGKRNKYVDAIRFPSLRTSILGTGITRENVHFGKWNLWGVDEFLKHLNTHFFNRRNGKLCYQDQVCENDNINNYNITNTSSIQDPKYIALRNQLPRIDFQTDLDNVVNLFIFKARITTENIFDIKELDNTVTEKIKWDEYTPRNKTNEVKRKSIIQTYFVETIDAFNFTDILNFFIKIKEQFNSLKTLILGKIETLVKNTNCNRLVTELNNMRHNYCNKIVLNGNDGLTGEEAELAPPLHP</sequence>
<name>A0A1A8VPJ7_PLAOA</name>
<evidence type="ECO:0000313" key="5">
    <source>
        <dbReference type="Proteomes" id="UP000078546"/>
    </source>
</evidence>
<proteinExistence type="predicted"/>
<dbReference type="AlphaFoldDB" id="A0A1A8VPJ7"/>
<organism evidence="4 5">
    <name type="scientific">Plasmodium ovale curtisi</name>
    <dbReference type="NCBI Taxonomy" id="864141"/>
    <lineage>
        <taxon>Eukaryota</taxon>
        <taxon>Sar</taxon>
        <taxon>Alveolata</taxon>
        <taxon>Apicomplexa</taxon>
        <taxon>Aconoidasida</taxon>
        <taxon>Haemosporida</taxon>
        <taxon>Plasmodiidae</taxon>
        <taxon>Plasmodium</taxon>
        <taxon>Plasmodium (Plasmodium)</taxon>
    </lineage>
</organism>
<feature type="transmembrane region" description="Helical" evidence="2">
    <location>
        <begin position="482"/>
        <end position="504"/>
    </location>
</feature>
<feature type="transmembrane region" description="Helical" evidence="2">
    <location>
        <begin position="441"/>
        <end position="462"/>
    </location>
</feature>
<evidence type="ECO:0000313" key="4">
    <source>
        <dbReference type="EMBL" id="SBS80718.1"/>
    </source>
</evidence>
<evidence type="ECO:0000313" key="6">
    <source>
        <dbReference type="Proteomes" id="UP000078560"/>
    </source>
</evidence>
<evidence type="ECO:0000256" key="2">
    <source>
        <dbReference type="SAM" id="Phobius"/>
    </source>
</evidence>
<feature type="coiled-coil region" evidence="1">
    <location>
        <begin position="355"/>
        <end position="422"/>
    </location>
</feature>
<feature type="transmembrane region" description="Helical" evidence="2">
    <location>
        <begin position="217"/>
        <end position="239"/>
    </location>
</feature>
<feature type="transmembrane region" description="Helical" evidence="2">
    <location>
        <begin position="152"/>
        <end position="174"/>
    </location>
</feature>
<keyword evidence="2" id="KW-0812">Transmembrane</keyword>
<gene>
    <name evidence="4" type="ORF">POVCU1_002510</name>
    <name evidence="3" type="ORF">POVCU2_0002760</name>
</gene>
<dbReference type="EMBL" id="FLQV01000054">
    <property type="protein sequence ID" value="SBS80718.1"/>
    <property type="molecule type" value="Genomic_DNA"/>
</dbReference>
<accession>A0A1A8VPJ7</accession>
<reference evidence="5 6" key="1">
    <citation type="submission" date="2016-05" db="EMBL/GenBank/DDBJ databases">
        <authorList>
            <person name="Naeem Raeece"/>
        </authorList>
    </citation>
    <scope>NUCLEOTIDE SEQUENCE [LARGE SCALE GENOMIC DNA]</scope>
</reference>
<evidence type="ECO:0000313" key="3">
    <source>
        <dbReference type="EMBL" id="SBS80082.1"/>
    </source>
</evidence>
<dbReference type="Proteomes" id="UP000078546">
    <property type="component" value="Unassembled WGS sequence"/>
</dbReference>
<dbReference type="Proteomes" id="UP000078560">
    <property type="component" value="Unassembled WGS sequence"/>
</dbReference>
<evidence type="ECO:0000256" key="1">
    <source>
        <dbReference type="SAM" id="Coils"/>
    </source>
</evidence>
<protein>
    <submittedName>
        <fullName evidence="4">Uncharacterized protein</fullName>
    </submittedName>
</protein>
<keyword evidence="2" id="KW-0472">Membrane</keyword>